<evidence type="ECO:0000256" key="10">
    <source>
        <dbReference type="ARBA" id="ARBA00029774"/>
    </source>
</evidence>
<evidence type="ECO:0000256" key="9">
    <source>
        <dbReference type="ARBA" id="ARBA00022840"/>
    </source>
</evidence>
<dbReference type="GO" id="GO:0061710">
    <property type="term" value="F:L-threonylcarbamoyladenylate synthase"/>
    <property type="evidence" value="ECO:0007669"/>
    <property type="project" value="UniProtKB-EC"/>
</dbReference>
<dbReference type="InterPro" id="IPR006070">
    <property type="entry name" value="Sua5-like_dom"/>
</dbReference>
<sequence length="225" mass="24081">MEIVRLSEAGVEAAARSAAAVLRAGGVVLYPTDTLYGLGADALSDEAVEKVRRIKGREGKKPIHCVVADMEMAEEYAELTADARLLAKEFFPGPLTLVLKKKPAMTSGIFRDIPTVGIRIPGGEFCRALAREFGRPYTATSANVSGTESLSIVDGILAQLDDNARHIDLALDAGELRRREPSTVVDTSASQPIVLREGAISAHRIFTLLRPRAAEGSLTAGRRSI</sequence>
<evidence type="ECO:0000256" key="4">
    <source>
        <dbReference type="ARBA" id="ARBA00022490"/>
    </source>
</evidence>
<keyword evidence="6" id="KW-0819">tRNA processing</keyword>
<name>A0A0G1YSP7_9BACT</name>
<evidence type="ECO:0000256" key="2">
    <source>
        <dbReference type="ARBA" id="ARBA00007663"/>
    </source>
</evidence>
<organism evidence="13 14">
    <name type="scientific">Candidatus Kaiserbacteria bacterium GW2011_GWA2_58_9</name>
    <dbReference type="NCBI Taxonomy" id="1618672"/>
    <lineage>
        <taxon>Bacteria</taxon>
        <taxon>Candidatus Kaiseribacteriota</taxon>
    </lineage>
</organism>
<evidence type="ECO:0000313" key="13">
    <source>
        <dbReference type="EMBL" id="KKW46276.1"/>
    </source>
</evidence>
<dbReference type="GO" id="GO:0003725">
    <property type="term" value="F:double-stranded RNA binding"/>
    <property type="evidence" value="ECO:0007669"/>
    <property type="project" value="InterPro"/>
</dbReference>
<dbReference type="GO" id="GO:0005524">
    <property type="term" value="F:ATP binding"/>
    <property type="evidence" value="ECO:0007669"/>
    <property type="project" value="UniProtKB-KW"/>
</dbReference>
<gene>
    <name evidence="13" type="ORF">UY98_C0030G0004</name>
</gene>
<keyword evidence="7" id="KW-0548">Nucleotidyltransferase</keyword>
<dbReference type="PANTHER" id="PTHR17490">
    <property type="entry name" value="SUA5"/>
    <property type="match status" value="1"/>
</dbReference>
<keyword evidence="8" id="KW-0547">Nucleotide-binding</keyword>
<evidence type="ECO:0000256" key="7">
    <source>
        <dbReference type="ARBA" id="ARBA00022695"/>
    </source>
</evidence>
<evidence type="ECO:0000256" key="11">
    <source>
        <dbReference type="ARBA" id="ARBA00048366"/>
    </source>
</evidence>
<evidence type="ECO:0000256" key="5">
    <source>
        <dbReference type="ARBA" id="ARBA00022679"/>
    </source>
</evidence>
<dbReference type="Gene3D" id="3.90.870.10">
    <property type="entry name" value="DHBP synthase"/>
    <property type="match status" value="1"/>
</dbReference>
<evidence type="ECO:0000256" key="6">
    <source>
        <dbReference type="ARBA" id="ARBA00022694"/>
    </source>
</evidence>
<evidence type="ECO:0000256" key="1">
    <source>
        <dbReference type="ARBA" id="ARBA00004496"/>
    </source>
</evidence>
<dbReference type="PANTHER" id="PTHR17490:SF16">
    <property type="entry name" value="THREONYLCARBAMOYL-AMP SYNTHASE"/>
    <property type="match status" value="1"/>
</dbReference>
<keyword evidence="4" id="KW-0963">Cytoplasm</keyword>
<dbReference type="GO" id="GO:0006450">
    <property type="term" value="P:regulation of translational fidelity"/>
    <property type="evidence" value="ECO:0007669"/>
    <property type="project" value="TreeGrafter"/>
</dbReference>
<keyword evidence="5" id="KW-0808">Transferase</keyword>
<proteinExistence type="inferred from homology"/>
<protein>
    <recommendedName>
        <fullName evidence="10">L-threonylcarbamoyladenylate synthase</fullName>
        <ecNumber evidence="3">2.7.7.87</ecNumber>
    </recommendedName>
    <alternativeName>
        <fullName evidence="10">L-threonylcarbamoyladenylate synthase</fullName>
    </alternativeName>
</protein>
<dbReference type="InterPro" id="IPR017945">
    <property type="entry name" value="DHBP_synth_RibB-like_a/b_dom"/>
</dbReference>
<evidence type="ECO:0000256" key="3">
    <source>
        <dbReference type="ARBA" id="ARBA00012584"/>
    </source>
</evidence>
<feature type="domain" description="YrdC-like" evidence="12">
    <location>
        <begin position="12"/>
        <end position="200"/>
    </location>
</feature>
<dbReference type="EMBL" id="LCSD01000030">
    <property type="protein sequence ID" value="KKW46276.1"/>
    <property type="molecule type" value="Genomic_DNA"/>
</dbReference>
<dbReference type="Pfam" id="PF01300">
    <property type="entry name" value="Sua5_yciO_yrdC"/>
    <property type="match status" value="1"/>
</dbReference>
<dbReference type="SUPFAM" id="SSF55821">
    <property type="entry name" value="YrdC/RibB"/>
    <property type="match status" value="1"/>
</dbReference>
<dbReference type="NCBIfam" id="TIGR00057">
    <property type="entry name" value="L-threonylcarbamoyladenylate synthase"/>
    <property type="match status" value="1"/>
</dbReference>
<dbReference type="GO" id="GO:0008033">
    <property type="term" value="P:tRNA processing"/>
    <property type="evidence" value="ECO:0007669"/>
    <property type="project" value="UniProtKB-KW"/>
</dbReference>
<dbReference type="PATRIC" id="fig|1618672.3.peg.480"/>
<reference evidence="13 14" key="1">
    <citation type="journal article" date="2015" name="Nature">
        <title>rRNA introns, odd ribosomes, and small enigmatic genomes across a large radiation of phyla.</title>
        <authorList>
            <person name="Brown C.T."/>
            <person name="Hug L.A."/>
            <person name="Thomas B.C."/>
            <person name="Sharon I."/>
            <person name="Castelle C.J."/>
            <person name="Singh A."/>
            <person name="Wilkins M.J."/>
            <person name="Williams K.H."/>
            <person name="Banfield J.F."/>
        </authorList>
    </citation>
    <scope>NUCLEOTIDE SEQUENCE [LARGE SCALE GENOMIC DNA]</scope>
</reference>
<comment type="subcellular location">
    <subcellularLocation>
        <location evidence="1">Cytoplasm</location>
    </subcellularLocation>
</comment>
<keyword evidence="9" id="KW-0067">ATP-binding</keyword>
<dbReference type="Proteomes" id="UP000034789">
    <property type="component" value="Unassembled WGS sequence"/>
</dbReference>
<dbReference type="InterPro" id="IPR050156">
    <property type="entry name" value="TC-AMP_synthase_SUA5"/>
</dbReference>
<comment type="catalytic activity">
    <reaction evidence="11">
        <text>L-threonine + hydrogencarbonate + ATP = L-threonylcarbamoyladenylate + diphosphate + H2O</text>
        <dbReference type="Rhea" id="RHEA:36407"/>
        <dbReference type="ChEBI" id="CHEBI:15377"/>
        <dbReference type="ChEBI" id="CHEBI:17544"/>
        <dbReference type="ChEBI" id="CHEBI:30616"/>
        <dbReference type="ChEBI" id="CHEBI:33019"/>
        <dbReference type="ChEBI" id="CHEBI:57926"/>
        <dbReference type="ChEBI" id="CHEBI:73682"/>
        <dbReference type="EC" id="2.7.7.87"/>
    </reaction>
</comment>
<dbReference type="GO" id="GO:0005737">
    <property type="term" value="C:cytoplasm"/>
    <property type="evidence" value="ECO:0007669"/>
    <property type="project" value="UniProtKB-SubCell"/>
</dbReference>
<evidence type="ECO:0000313" key="14">
    <source>
        <dbReference type="Proteomes" id="UP000034789"/>
    </source>
</evidence>
<dbReference type="AlphaFoldDB" id="A0A0G1YSP7"/>
<comment type="caution">
    <text evidence="13">The sequence shown here is derived from an EMBL/GenBank/DDBJ whole genome shotgun (WGS) entry which is preliminary data.</text>
</comment>
<dbReference type="GO" id="GO:0000049">
    <property type="term" value="F:tRNA binding"/>
    <property type="evidence" value="ECO:0007669"/>
    <property type="project" value="TreeGrafter"/>
</dbReference>
<dbReference type="PROSITE" id="PS51163">
    <property type="entry name" value="YRDC"/>
    <property type="match status" value="1"/>
</dbReference>
<dbReference type="EC" id="2.7.7.87" evidence="3"/>
<accession>A0A0G1YSP7</accession>
<evidence type="ECO:0000256" key="8">
    <source>
        <dbReference type="ARBA" id="ARBA00022741"/>
    </source>
</evidence>
<evidence type="ECO:0000259" key="12">
    <source>
        <dbReference type="PROSITE" id="PS51163"/>
    </source>
</evidence>
<comment type="similarity">
    <text evidence="2">Belongs to the SUA5 family.</text>
</comment>